<proteinExistence type="predicted"/>
<dbReference type="InterPro" id="IPR007219">
    <property type="entry name" value="XnlR_reg_dom"/>
</dbReference>
<dbReference type="OrthoDB" id="4161332at2759"/>
<dbReference type="SUPFAM" id="SSF57701">
    <property type="entry name" value="Zn2/Cys6 DNA-binding domain"/>
    <property type="match status" value="1"/>
</dbReference>
<reference evidence="5" key="1">
    <citation type="journal article" date="2020" name="Stud. Mycol.">
        <title>101 Dothideomycetes genomes: a test case for predicting lifestyles and emergence of pathogens.</title>
        <authorList>
            <person name="Haridas S."/>
            <person name="Albert R."/>
            <person name="Binder M."/>
            <person name="Bloem J."/>
            <person name="Labutti K."/>
            <person name="Salamov A."/>
            <person name="Andreopoulos B."/>
            <person name="Baker S."/>
            <person name="Barry K."/>
            <person name="Bills G."/>
            <person name="Bluhm B."/>
            <person name="Cannon C."/>
            <person name="Castanera R."/>
            <person name="Culley D."/>
            <person name="Daum C."/>
            <person name="Ezra D."/>
            <person name="Gonzalez J."/>
            <person name="Henrissat B."/>
            <person name="Kuo A."/>
            <person name="Liang C."/>
            <person name="Lipzen A."/>
            <person name="Lutzoni F."/>
            <person name="Magnuson J."/>
            <person name="Mondo S."/>
            <person name="Nolan M."/>
            <person name="Ohm R."/>
            <person name="Pangilinan J."/>
            <person name="Park H.-J."/>
            <person name="Ramirez L."/>
            <person name="Alfaro M."/>
            <person name="Sun H."/>
            <person name="Tritt A."/>
            <person name="Yoshinaga Y."/>
            <person name="Zwiers L.-H."/>
            <person name="Turgeon B."/>
            <person name="Goodwin S."/>
            <person name="Spatafora J."/>
            <person name="Crous P."/>
            <person name="Grigoriev I."/>
        </authorList>
    </citation>
    <scope>NUCLEOTIDE SEQUENCE</scope>
    <source>
        <strain evidence="5">CBS 675.92</strain>
    </source>
</reference>
<dbReference type="InterPro" id="IPR052761">
    <property type="entry name" value="Fungal_Detox/Toxin_TFs"/>
</dbReference>
<dbReference type="EMBL" id="ML976987">
    <property type="protein sequence ID" value="KAF1958360.1"/>
    <property type="molecule type" value="Genomic_DNA"/>
</dbReference>
<evidence type="ECO:0000313" key="5">
    <source>
        <dbReference type="EMBL" id="KAF1958360.1"/>
    </source>
</evidence>
<feature type="domain" description="Xylanolytic transcriptional activator regulatory" evidence="4">
    <location>
        <begin position="334"/>
        <end position="412"/>
    </location>
</feature>
<feature type="region of interest" description="Disordered" evidence="3">
    <location>
        <begin position="56"/>
        <end position="133"/>
    </location>
</feature>
<dbReference type="Pfam" id="PF04082">
    <property type="entry name" value="Fungal_trans"/>
    <property type="match status" value="1"/>
</dbReference>
<dbReference type="GO" id="GO:0006351">
    <property type="term" value="P:DNA-templated transcription"/>
    <property type="evidence" value="ECO:0007669"/>
    <property type="project" value="InterPro"/>
</dbReference>
<protein>
    <recommendedName>
        <fullName evidence="4">Xylanolytic transcriptional activator regulatory domain-containing protein</fullName>
    </recommendedName>
</protein>
<keyword evidence="2" id="KW-0539">Nucleus</keyword>
<dbReference type="GO" id="GO:0008270">
    <property type="term" value="F:zinc ion binding"/>
    <property type="evidence" value="ECO:0007669"/>
    <property type="project" value="InterPro"/>
</dbReference>
<evidence type="ECO:0000259" key="4">
    <source>
        <dbReference type="SMART" id="SM00906"/>
    </source>
</evidence>
<keyword evidence="1" id="KW-0479">Metal-binding</keyword>
<dbReference type="CDD" id="cd12148">
    <property type="entry name" value="fungal_TF_MHR"/>
    <property type="match status" value="1"/>
</dbReference>
<accession>A0A6A5U245</accession>
<dbReference type="AlphaFoldDB" id="A0A6A5U245"/>
<feature type="compositionally biased region" description="Low complexity" evidence="3">
    <location>
        <begin position="114"/>
        <end position="123"/>
    </location>
</feature>
<evidence type="ECO:0000256" key="3">
    <source>
        <dbReference type="SAM" id="MobiDB-lite"/>
    </source>
</evidence>
<dbReference type="PANTHER" id="PTHR47425">
    <property type="entry name" value="FARB-RELATED"/>
    <property type="match status" value="1"/>
</dbReference>
<dbReference type="InterPro" id="IPR036864">
    <property type="entry name" value="Zn2-C6_fun-type_DNA-bd_sf"/>
</dbReference>
<dbReference type="CDD" id="cd00067">
    <property type="entry name" value="GAL4"/>
    <property type="match status" value="1"/>
</dbReference>
<gene>
    <name evidence="5" type="ORF">CC80DRAFT_469342</name>
</gene>
<feature type="compositionally biased region" description="Polar residues" evidence="3">
    <location>
        <begin position="96"/>
        <end position="105"/>
    </location>
</feature>
<dbReference type="InterPro" id="IPR001138">
    <property type="entry name" value="Zn2Cys6_DnaBD"/>
</dbReference>
<organism evidence="5 6">
    <name type="scientific">Byssothecium circinans</name>
    <dbReference type="NCBI Taxonomy" id="147558"/>
    <lineage>
        <taxon>Eukaryota</taxon>
        <taxon>Fungi</taxon>
        <taxon>Dikarya</taxon>
        <taxon>Ascomycota</taxon>
        <taxon>Pezizomycotina</taxon>
        <taxon>Dothideomycetes</taxon>
        <taxon>Pleosporomycetidae</taxon>
        <taxon>Pleosporales</taxon>
        <taxon>Massarineae</taxon>
        <taxon>Massarinaceae</taxon>
        <taxon>Byssothecium</taxon>
    </lineage>
</organism>
<dbReference type="PANTHER" id="PTHR47425:SF3">
    <property type="entry name" value="ZN(II)2CYS6 TRANSCRIPTION FACTOR (EUROFUNG)"/>
    <property type="match status" value="1"/>
</dbReference>
<evidence type="ECO:0000313" key="6">
    <source>
        <dbReference type="Proteomes" id="UP000800035"/>
    </source>
</evidence>
<name>A0A6A5U245_9PLEO</name>
<evidence type="ECO:0000256" key="2">
    <source>
        <dbReference type="ARBA" id="ARBA00023242"/>
    </source>
</evidence>
<dbReference type="SMART" id="SM00906">
    <property type="entry name" value="Fungal_trans"/>
    <property type="match status" value="1"/>
</dbReference>
<evidence type="ECO:0000256" key="1">
    <source>
        <dbReference type="ARBA" id="ARBA00022723"/>
    </source>
</evidence>
<dbReference type="GO" id="GO:0000981">
    <property type="term" value="F:DNA-binding transcription factor activity, RNA polymerase II-specific"/>
    <property type="evidence" value="ECO:0007669"/>
    <property type="project" value="InterPro"/>
</dbReference>
<dbReference type="Proteomes" id="UP000800035">
    <property type="component" value="Unassembled WGS sequence"/>
</dbReference>
<keyword evidence="6" id="KW-1185">Reference proteome</keyword>
<dbReference type="GO" id="GO:0003677">
    <property type="term" value="F:DNA binding"/>
    <property type="evidence" value="ECO:0007669"/>
    <property type="project" value="InterPro"/>
</dbReference>
<sequence>MPVSLGEDAVTQPRKRAAAACQSCHARKVRCSLSHTSSPCMNCSLDCLVCEPRVTKKRSARTGPHESSIRIRGSASSSTDMVTAPHNHIQGERGSPSDSRTTPAPESSGHRPGSSSAVLASVANNGDSDSAEAPYRPLAEHFSHYGGQGDIGALHTNGNAPESHYAPIYGDPRGVSLVADICEPQRRDRSGHLLVPRIRPPNVDPETLSYLRLRGVFDLPKPEACEMLIRDYFYHVHPFFPIVEAGSFIEQFENSRHELSIHLLWSMFLAASNFADDATLQAADFPSRKEMKHSMYIKAKALYNAEYERSKLTLIQAVLLMGFWYADTEDRTGSWHWNGVAISLCQTIGLHRNPDTSPSHGKSISIIDRRLWQQLWWSCFYREAWFSAGMGRPMRIHLADCNTTMPDAEAEEQFESLPVSLREKYLPEGMREVAKLWTQLLNLTVILSNILLQQQRAERVLPTEAEVQYTDSQIWIYMVTHFVESRGFIPCEARY</sequence>